<feature type="region of interest" description="Disordered" evidence="1">
    <location>
        <begin position="362"/>
        <end position="407"/>
    </location>
</feature>
<dbReference type="RefSeq" id="WP_088855396.1">
    <property type="nucleotide sequence ID" value="NZ_CP015103.1"/>
</dbReference>
<protein>
    <submittedName>
        <fullName evidence="2">Uncharacterized protein</fullName>
    </submittedName>
</protein>
<dbReference type="AlphaFoldDB" id="A0A2Z2MK36"/>
<proteinExistence type="predicted"/>
<dbReference type="EMBL" id="CP015103">
    <property type="protein sequence ID" value="ASJ08158.1"/>
    <property type="molecule type" value="Genomic_DNA"/>
</dbReference>
<dbReference type="GeneID" id="33317074"/>
<dbReference type="OrthoDB" id="101208at2157"/>
<organism evidence="2 3">
    <name type="scientific">Thermococcus siculi</name>
    <dbReference type="NCBI Taxonomy" id="72803"/>
    <lineage>
        <taxon>Archaea</taxon>
        <taxon>Methanobacteriati</taxon>
        <taxon>Methanobacteriota</taxon>
        <taxon>Thermococci</taxon>
        <taxon>Thermococcales</taxon>
        <taxon>Thermococcaceae</taxon>
        <taxon>Thermococcus</taxon>
    </lineage>
</organism>
<dbReference type="Proteomes" id="UP000250125">
    <property type="component" value="Chromosome"/>
</dbReference>
<evidence type="ECO:0000313" key="3">
    <source>
        <dbReference type="Proteomes" id="UP000250125"/>
    </source>
</evidence>
<gene>
    <name evidence="2" type="ORF">A3L11_02510</name>
</gene>
<sequence>MKRLIAFILTVLIVSSMFGRVAAADNPQPLFDIDVLIKVAPAEVNGSQVWMATFKVLAVLKDPTYRAYFNALAVNNTTRANEEFGDFVRQLVYENLKDNLERRFEAANVSSTIYLPEGGPVRVLDNWSARVTFVLTNFLISTDGKVLRCPLTGDMEFVFKGHVFDYRWNKMTLILPEGYELKNLAPKPDDFSDNVAIWTNGSYIPLIELYTPTYTFLRYINSTHRAITLSFDPNGGYVQFNATFSPAPEYDSSVDYLLQSFRNTMDIVSIDTSERNGTLLIIGVAKPDVAYQETSDKRIWKAMIKLPGRFDEVEVTTGTYQIAPDNTVIITVEEEKPSKLPYVVGGLVLVALVAVFLWKKRGSSGGEEEGESFGEESKESGDGSGDSGEGEPGEDLGVDLIPLEEGD</sequence>
<evidence type="ECO:0000313" key="2">
    <source>
        <dbReference type="EMBL" id="ASJ08158.1"/>
    </source>
</evidence>
<dbReference type="KEGG" id="tsl:A3L11_02510"/>
<reference evidence="2 3" key="1">
    <citation type="submission" date="2016-04" db="EMBL/GenBank/DDBJ databases">
        <title>Complete genome sequence of Thermococcus siculi type strain RG-20.</title>
        <authorList>
            <person name="Oger P.M."/>
        </authorList>
    </citation>
    <scope>NUCLEOTIDE SEQUENCE [LARGE SCALE GENOMIC DNA]</scope>
    <source>
        <strain evidence="2 3">RG-20</strain>
    </source>
</reference>
<keyword evidence="3" id="KW-1185">Reference proteome</keyword>
<evidence type="ECO:0000256" key="1">
    <source>
        <dbReference type="SAM" id="MobiDB-lite"/>
    </source>
</evidence>
<feature type="compositionally biased region" description="Acidic residues" evidence="1">
    <location>
        <begin position="388"/>
        <end position="407"/>
    </location>
</feature>
<name>A0A2Z2MK36_9EURY</name>
<accession>A0A2Z2MK36</accession>